<dbReference type="InterPro" id="IPR039261">
    <property type="entry name" value="FNR_nucleotide-bd"/>
</dbReference>
<evidence type="ECO:0000256" key="1">
    <source>
        <dbReference type="ARBA" id="ARBA00001974"/>
    </source>
</evidence>
<keyword evidence="7" id="KW-0408">Iron</keyword>
<dbReference type="Proteomes" id="UP001156140">
    <property type="component" value="Unassembled WGS sequence"/>
</dbReference>
<dbReference type="SUPFAM" id="SSF63380">
    <property type="entry name" value="Riboflavin synthase domain-like"/>
    <property type="match status" value="1"/>
</dbReference>
<evidence type="ECO:0000256" key="8">
    <source>
        <dbReference type="ARBA" id="ARBA00023014"/>
    </source>
</evidence>
<evidence type="ECO:0000259" key="9">
    <source>
        <dbReference type="PROSITE" id="PS51384"/>
    </source>
</evidence>
<dbReference type="PRINTS" id="PR00410">
    <property type="entry name" value="PHEHYDRXLASE"/>
</dbReference>
<dbReference type="Gene3D" id="2.40.30.10">
    <property type="entry name" value="Translation factors"/>
    <property type="match status" value="1"/>
</dbReference>
<keyword evidence="8" id="KW-0411">Iron-sulfur</keyword>
<gene>
    <name evidence="10" type="ORF">ML536_16545</name>
</gene>
<dbReference type="PANTHER" id="PTHR47354">
    <property type="entry name" value="NADH OXIDOREDUCTASE HCR"/>
    <property type="match status" value="1"/>
</dbReference>
<dbReference type="GO" id="GO:0051537">
    <property type="term" value="F:2 iron, 2 sulfur cluster binding"/>
    <property type="evidence" value="ECO:0007669"/>
    <property type="project" value="UniProtKB-KW"/>
</dbReference>
<sequence length="221" mass="24945">MTERVEILGIEDVTHNVRHYRLEKPAGFVFQPGQATEVSIDKDGWRDKKRPFTFTSLAEWPYLEFTIKSYHDHPGVTDQLSELVPGDRLILRDVWGTITYKGPGTFIAGGAGVTPFIAILRRLNADGQLKGNRLIFSNKTARDIILRDEFEAMAGLERLFTVTGEKAPGLLNERIDTDFLKRHVGDFSGRFYVCGPDPMVKELRETLEKLGASTEAVTFEK</sequence>
<dbReference type="GO" id="GO:0046872">
    <property type="term" value="F:metal ion binding"/>
    <property type="evidence" value="ECO:0007669"/>
    <property type="project" value="UniProtKB-KW"/>
</dbReference>
<keyword evidence="11" id="KW-1185">Reference proteome</keyword>
<evidence type="ECO:0000256" key="3">
    <source>
        <dbReference type="ARBA" id="ARBA00022714"/>
    </source>
</evidence>
<keyword evidence="3" id="KW-0001">2Fe-2S</keyword>
<dbReference type="GO" id="GO:0016491">
    <property type="term" value="F:oxidoreductase activity"/>
    <property type="evidence" value="ECO:0007669"/>
    <property type="project" value="UniProtKB-KW"/>
</dbReference>
<keyword evidence="2" id="KW-0285">Flavoprotein</keyword>
<evidence type="ECO:0000256" key="5">
    <source>
        <dbReference type="ARBA" id="ARBA00022827"/>
    </source>
</evidence>
<keyword evidence="4" id="KW-0479">Metal-binding</keyword>
<dbReference type="SUPFAM" id="SSF52343">
    <property type="entry name" value="Ferredoxin reductase-like, C-terminal NADP-linked domain"/>
    <property type="match status" value="1"/>
</dbReference>
<feature type="domain" description="FAD-binding FR-type" evidence="9">
    <location>
        <begin position="1"/>
        <end position="101"/>
    </location>
</feature>
<dbReference type="InterPro" id="IPR017938">
    <property type="entry name" value="Riboflavin_synthase-like_b-brl"/>
</dbReference>
<evidence type="ECO:0000313" key="10">
    <source>
        <dbReference type="EMBL" id="MCI0128442.1"/>
    </source>
</evidence>
<keyword evidence="5" id="KW-0274">FAD</keyword>
<organism evidence="10 11">
    <name type="scientific">Paradevosia shaoguanensis</name>
    <dbReference type="NCBI Taxonomy" id="1335043"/>
    <lineage>
        <taxon>Bacteria</taxon>
        <taxon>Pseudomonadati</taxon>
        <taxon>Pseudomonadota</taxon>
        <taxon>Alphaproteobacteria</taxon>
        <taxon>Hyphomicrobiales</taxon>
        <taxon>Devosiaceae</taxon>
        <taxon>Paradevosia</taxon>
    </lineage>
</organism>
<evidence type="ECO:0000256" key="2">
    <source>
        <dbReference type="ARBA" id="ARBA00022630"/>
    </source>
</evidence>
<reference evidence="10" key="1">
    <citation type="submission" date="2022-03" db="EMBL/GenBank/DDBJ databases">
        <title>The complete genome sequence of a Methyloterrigena soli.</title>
        <authorList>
            <person name="Zi Z."/>
        </authorList>
    </citation>
    <scope>NUCLEOTIDE SEQUENCE</scope>
    <source>
        <strain evidence="10">M48</strain>
    </source>
</reference>
<accession>A0AA41UCN8</accession>
<keyword evidence="6" id="KW-0560">Oxidoreductase</keyword>
<proteinExistence type="predicted"/>
<dbReference type="Gene3D" id="3.40.50.80">
    <property type="entry name" value="Nucleotide-binding domain of ferredoxin-NADP reductase (FNR) module"/>
    <property type="match status" value="1"/>
</dbReference>
<dbReference type="CDD" id="cd06196">
    <property type="entry name" value="FNR_like_1"/>
    <property type="match status" value="1"/>
</dbReference>
<dbReference type="InterPro" id="IPR001433">
    <property type="entry name" value="OxRdtase_FAD/NAD-bd"/>
</dbReference>
<dbReference type="PANTHER" id="PTHR47354:SF6">
    <property type="entry name" value="NADH OXIDOREDUCTASE HCR"/>
    <property type="match status" value="1"/>
</dbReference>
<dbReference type="RefSeq" id="WP_281736610.1">
    <property type="nucleotide sequence ID" value="NZ_JAKETQ010000002.1"/>
</dbReference>
<dbReference type="PROSITE" id="PS51384">
    <property type="entry name" value="FAD_FR"/>
    <property type="match status" value="1"/>
</dbReference>
<dbReference type="EMBL" id="JALAZD010000002">
    <property type="protein sequence ID" value="MCI0128442.1"/>
    <property type="molecule type" value="Genomic_DNA"/>
</dbReference>
<dbReference type="InterPro" id="IPR050415">
    <property type="entry name" value="MRET"/>
</dbReference>
<name>A0AA41UCN8_9HYPH</name>
<evidence type="ECO:0000313" key="11">
    <source>
        <dbReference type="Proteomes" id="UP001156140"/>
    </source>
</evidence>
<dbReference type="Pfam" id="PF00175">
    <property type="entry name" value="NAD_binding_1"/>
    <property type="match status" value="1"/>
</dbReference>
<comment type="caution">
    <text evidence="10">The sequence shown here is derived from an EMBL/GenBank/DDBJ whole genome shotgun (WGS) entry which is preliminary data.</text>
</comment>
<evidence type="ECO:0000256" key="6">
    <source>
        <dbReference type="ARBA" id="ARBA00023002"/>
    </source>
</evidence>
<evidence type="ECO:0000256" key="7">
    <source>
        <dbReference type="ARBA" id="ARBA00023004"/>
    </source>
</evidence>
<protein>
    <submittedName>
        <fullName evidence="10">Flavodoxin reductase</fullName>
    </submittedName>
</protein>
<comment type="cofactor">
    <cofactor evidence="1">
        <name>FAD</name>
        <dbReference type="ChEBI" id="CHEBI:57692"/>
    </cofactor>
</comment>
<evidence type="ECO:0000256" key="4">
    <source>
        <dbReference type="ARBA" id="ARBA00022723"/>
    </source>
</evidence>
<dbReference type="AlphaFoldDB" id="A0AA41UCN8"/>
<dbReference type="InterPro" id="IPR017927">
    <property type="entry name" value="FAD-bd_FR_type"/>
</dbReference>